<protein>
    <recommendedName>
        <fullName evidence="9">LRRCT domain-containing protein</fullName>
    </recommendedName>
</protein>
<dbReference type="PROSITE" id="PS51450">
    <property type="entry name" value="LRR"/>
    <property type="match status" value="1"/>
</dbReference>
<reference evidence="10 11" key="1">
    <citation type="submission" date="2021-02" db="EMBL/GenBank/DDBJ databases">
        <title>Safari Cat Assemblies.</title>
        <authorList>
            <person name="Bredemeyer K.R."/>
            <person name="Murphy W.J."/>
        </authorList>
    </citation>
    <scope>NUCLEOTIDE SEQUENCE [LARGE SCALE GENOMIC DNA]</scope>
</reference>
<accession>A0ABI7XZU7</accession>
<dbReference type="SMART" id="SM00369">
    <property type="entry name" value="LRR_TYP"/>
    <property type="match status" value="3"/>
</dbReference>
<gene>
    <name evidence="10" type="primary">TBC1D14</name>
</gene>
<keyword evidence="2" id="KW-0964">Secreted</keyword>
<evidence type="ECO:0000256" key="8">
    <source>
        <dbReference type="SAM" id="MobiDB-lite"/>
    </source>
</evidence>
<comment type="subcellular location">
    <subcellularLocation>
        <location evidence="1">Secreted</location>
    </subcellularLocation>
</comment>
<feature type="repeat" description="EAR" evidence="7">
    <location>
        <begin position="763"/>
        <end position="805"/>
    </location>
</feature>
<evidence type="ECO:0000256" key="3">
    <source>
        <dbReference type="ARBA" id="ARBA00022614"/>
    </source>
</evidence>
<dbReference type="SUPFAM" id="SSF52058">
    <property type="entry name" value="L domain-like"/>
    <property type="match status" value="1"/>
</dbReference>
<feature type="region of interest" description="Disordered" evidence="8">
    <location>
        <begin position="189"/>
        <end position="208"/>
    </location>
</feature>
<evidence type="ECO:0000313" key="10">
    <source>
        <dbReference type="Ensembl" id="ENSFCTP00005028058.1"/>
    </source>
</evidence>
<proteinExistence type="predicted"/>
<dbReference type="Pfam" id="PF03736">
    <property type="entry name" value="EPTP"/>
    <property type="match status" value="7"/>
</dbReference>
<dbReference type="InterPro" id="IPR000483">
    <property type="entry name" value="Cys-rich_flank_reg_C"/>
</dbReference>
<keyword evidence="4" id="KW-0732">Signal</keyword>
<feature type="repeat" description="EAR" evidence="7">
    <location>
        <begin position="672"/>
        <end position="715"/>
    </location>
</feature>
<feature type="repeat" description="EAR" evidence="7">
    <location>
        <begin position="625"/>
        <end position="668"/>
    </location>
</feature>
<evidence type="ECO:0000259" key="9">
    <source>
        <dbReference type="SMART" id="SM00082"/>
    </source>
</evidence>
<dbReference type="PROSITE" id="PS50912">
    <property type="entry name" value="EAR"/>
    <property type="match status" value="7"/>
</dbReference>
<keyword evidence="3" id="KW-0433">Leucine-rich repeat</keyword>
<dbReference type="SMART" id="SM00082">
    <property type="entry name" value="LRRCT"/>
    <property type="match status" value="1"/>
</dbReference>
<evidence type="ECO:0000313" key="11">
    <source>
        <dbReference type="Proteomes" id="UP000823872"/>
    </source>
</evidence>
<dbReference type="PANTHER" id="PTHR24367">
    <property type="entry name" value="LEUCINE-RICH REPEAT-CONTAINING PROTEIN"/>
    <property type="match status" value="1"/>
</dbReference>
<evidence type="ECO:0000256" key="7">
    <source>
        <dbReference type="PROSITE-ProRule" id="PRU00075"/>
    </source>
</evidence>
<dbReference type="PANTHER" id="PTHR24367:SF10">
    <property type="entry name" value="LEUCINE-RICH REPEAT LGI FAMILY MEMBER 3"/>
    <property type="match status" value="1"/>
</dbReference>
<evidence type="ECO:0000256" key="2">
    <source>
        <dbReference type="ARBA" id="ARBA00022525"/>
    </source>
</evidence>
<dbReference type="GeneTree" id="ENSGT00940000160296"/>
<dbReference type="Proteomes" id="UP000823872">
    <property type="component" value="Chromosome B1"/>
</dbReference>
<reference evidence="10" key="2">
    <citation type="submission" date="2025-08" db="UniProtKB">
        <authorList>
            <consortium name="Ensembl"/>
        </authorList>
    </citation>
    <scope>IDENTIFICATION</scope>
    <source>
        <strain evidence="10">breed Abyssinian</strain>
    </source>
</reference>
<evidence type="ECO:0000256" key="5">
    <source>
        <dbReference type="ARBA" id="ARBA00022737"/>
    </source>
</evidence>
<dbReference type="InterPro" id="IPR003591">
    <property type="entry name" value="Leu-rich_rpt_typical-subtyp"/>
</dbReference>
<keyword evidence="6" id="KW-0325">Glycoprotein</keyword>
<evidence type="ECO:0000256" key="6">
    <source>
        <dbReference type="ARBA" id="ARBA00023180"/>
    </source>
</evidence>
<dbReference type="Pfam" id="PF13855">
    <property type="entry name" value="LRR_8"/>
    <property type="match status" value="1"/>
</dbReference>
<name>A0ABI7XZU7_FELCA</name>
<keyword evidence="11" id="KW-1185">Reference proteome</keyword>
<dbReference type="InterPro" id="IPR032675">
    <property type="entry name" value="LRR_dom_sf"/>
</dbReference>
<dbReference type="InterPro" id="IPR001611">
    <property type="entry name" value="Leu-rich_rpt"/>
</dbReference>
<reference evidence="10" key="3">
    <citation type="submission" date="2025-09" db="UniProtKB">
        <authorList>
            <consortium name="Ensembl"/>
        </authorList>
    </citation>
    <scope>IDENTIFICATION</scope>
    <source>
        <strain evidence="10">breed Abyssinian</strain>
    </source>
</reference>
<keyword evidence="5" id="KW-0677">Repeat</keyword>
<organism evidence="10 11">
    <name type="scientific">Felis catus</name>
    <name type="common">Cat</name>
    <name type="synonym">Felis silvestris catus</name>
    <dbReference type="NCBI Taxonomy" id="9685"/>
    <lineage>
        <taxon>Eukaryota</taxon>
        <taxon>Metazoa</taxon>
        <taxon>Chordata</taxon>
        <taxon>Craniata</taxon>
        <taxon>Vertebrata</taxon>
        <taxon>Euteleostomi</taxon>
        <taxon>Mammalia</taxon>
        <taxon>Eutheria</taxon>
        <taxon>Laurasiatheria</taxon>
        <taxon>Carnivora</taxon>
        <taxon>Feliformia</taxon>
        <taxon>Felidae</taxon>
        <taxon>Felinae</taxon>
        <taxon>Felis</taxon>
    </lineage>
</organism>
<dbReference type="Gene3D" id="3.80.10.10">
    <property type="entry name" value="Ribonuclease Inhibitor"/>
    <property type="match status" value="1"/>
</dbReference>
<dbReference type="InterPro" id="IPR009039">
    <property type="entry name" value="EAR"/>
</dbReference>
<dbReference type="SUPFAM" id="SSF101908">
    <property type="entry name" value="Putative isomerase YbhE"/>
    <property type="match status" value="1"/>
</dbReference>
<evidence type="ECO:0000256" key="4">
    <source>
        <dbReference type="ARBA" id="ARBA00022729"/>
    </source>
</evidence>
<evidence type="ECO:0000256" key="1">
    <source>
        <dbReference type="ARBA" id="ARBA00004613"/>
    </source>
</evidence>
<dbReference type="InterPro" id="IPR005492">
    <property type="entry name" value="EPTP"/>
</dbReference>
<sequence length="810" mass="89709">MFQNSTRSQSNSVTNISLFPQRHTGTFCSLALGNKRTQMHIHGAYDTPMNSCLEDVSPKGQDRYTGTQSTWTHNAEMPAAGRLCPFPCRGRCVRVHSHAIIGCTCIPRTPALTTDPLGARHASRWPQRPLVAHTAARAATTSSFGYSQPGTPPAVPPSPLPAPLGPARAPAGVRARPRRSALARLRARAALPAGSRERAGEGTEPAAEGWRTRLSAAGSRAPSCGSGCWRRWPGGASPRWVAERRGEGAAAGDPRESLLAVSMAGLRARRGSGLRLLALSTLGFCLMLQVSAKRPPKTPPCPPSCSCTRDTAFCVDSKAVPRNLPSEVISLTLVNAAFSEIQDGAFSHLPLLQFLLLNSNKFTLIGDNAFTGLSHLQYLFIENNDIWALSKFTFRGLKSLTHLSLANNNLQTLPRDIFRPLDILSDLDLRGNSLNCDCKVKWLVEWLVHTNTTVAPIYCASPPRFQEHKVQDLPLREFDCITTDFVLYQTLPFPAVSAEPFLYSSDLYLALAQPGASACTVLKWDYVERQLRDYDRIPAPSAVHCKPMVVDSQLYVVVAQLFGGSYIYHWDPNTTRFTKLQDIDPQRVRKPNDLEAFRIDGDWYFAVADSSKAGATSLYRWHQNGFYSHQALHAWHRDTDLEFVDGEGKPRLIVSSSSQAPVIYQWSRTQKQFVAQGEVTQVPDAQAVKHFRAGRDSYLCLSRYIGDSKILRWEGTRFSEVQALPSRGSLAMQPFLVGGRRYLALGSDFSFTQIYQWDEGRQKFVRFQELAVQAPRAFCYMPAGDAQLLLAPSFKGQTLVYRHIVVDLSA</sequence>
<feature type="repeat" description="EAR" evidence="7">
    <location>
        <begin position="530"/>
        <end position="572"/>
    </location>
</feature>
<feature type="repeat" description="EAR" evidence="7">
    <location>
        <begin position="717"/>
        <end position="759"/>
    </location>
</feature>
<dbReference type="Ensembl" id="ENSFCTT00005039823.1">
    <property type="protein sequence ID" value="ENSFCTP00005028058.1"/>
    <property type="gene ID" value="ENSFCTG00005013954.1"/>
</dbReference>
<feature type="domain" description="LRRCT" evidence="9">
    <location>
        <begin position="432"/>
        <end position="481"/>
    </location>
</feature>
<dbReference type="InterPro" id="IPR051295">
    <property type="entry name" value="LGI_related"/>
</dbReference>
<feature type="repeat" description="EAR" evidence="7">
    <location>
        <begin position="484"/>
        <end position="526"/>
    </location>
</feature>
<feature type="repeat" description="EAR" evidence="7">
    <location>
        <begin position="576"/>
        <end position="623"/>
    </location>
</feature>